<proteinExistence type="predicted"/>
<accession>A0A0F9FRP9</accession>
<keyword evidence="1" id="KW-0677">Repeat</keyword>
<dbReference type="Pfam" id="PF01436">
    <property type="entry name" value="NHL"/>
    <property type="match status" value="1"/>
</dbReference>
<dbReference type="Gene3D" id="2.120.10.30">
    <property type="entry name" value="TolB, C-terminal domain"/>
    <property type="match status" value="1"/>
</dbReference>
<comment type="caution">
    <text evidence="2">The sequence shown here is derived from an EMBL/GenBank/DDBJ whole genome shotgun (WGS) entry which is preliminary data.</text>
</comment>
<evidence type="ECO:0000256" key="1">
    <source>
        <dbReference type="ARBA" id="ARBA00022737"/>
    </source>
</evidence>
<gene>
    <name evidence="2" type="ORF">LCGC14_2209200</name>
</gene>
<dbReference type="InterPro" id="IPR001258">
    <property type="entry name" value="NHL_repeat"/>
</dbReference>
<dbReference type="AlphaFoldDB" id="A0A0F9FRP9"/>
<feature type="non-terminal residue" evidence="2">
    <location>
        <position position="620"/>
    </location>
</feature>
<name>A0A0F9FRP9_9ZZZZ</name>
<evidence type="ECO:0000313" key="2">
    <source>
        <dbReference type="EMBL" id="KKL60050.1"/>
    </source>
</evidence>
<dbReference type="InterPro" id="IPR011042">
    <property type="entry name" value="6-blade_b-propeller_TolB-like"/>
</dbReference>
<dbReference type="EMBL" id="LAZR01029281">
    <property type="protein sequence ID" value="KKL60050.1"/>
    <property type="molecule type" value="Genomic_DNA"/>
</dbReference>
<reference evidence="2" key="1">
    <citation type="journal article" date="2015" name="Nature">
        <title>Complex archaea that bridge the gap between prokaryotes and eukaryotes.</title>
        <authorList>
            <person name="Spang A."/>
            <person name="Saw J.H."/>
            <person name="Jorgensen S.L."/>
            <person name="Zaremba-Niedzwiedzka K."/>
            <person name="Martijn J."/>
            <person name="Lind A.E."/>
            <person name="van Eijk R."/>
            <person name="Schleper C."/>
            <person name="Guy L."/>
            <person name="Ettema T.J."/>
        </authorList>
    </citation>
    <scope>NUCLEOTIDE SEQUENCE</scope>
</reference>
<sequence>ALEGPMTSLPLAQIDPGRQAYDAPKSDSSTAHVAPRSAAFSPDGKWLYLAGYTWKSTAYSASREWLHGVYRVPFDGEGELKLFAGSGKRGRKLGPADAKLLKVPAAVACDAAGRVYVADHENDRVQVFSPDGKVLKSIPVTKPAALGIHHKTQELYVFSWQLASRFTAHDKNHRVLAVKPAWRRFGAFDKPQLIQTGELPLIGAYKPYNRWGGGLQFAVALDSWADPNGPPVIWMVPYAHDQGVSLREWTSGYSADRFRKQARWEMSGIRVYGIEKDGQLKLRRDFGQEVLRNVVRASWPSFQEVQRLYVNPVTGLLYVGEGNVGTLGKSFQTLVEVNPATGKIRIVELPFGAEDMAFDISGLIYLRQTDVIARYTFPKFREVPWDYGEELAKVGMWGGRFAKVTSALVIPSRSPICFHQGGLSVSPKGNLVVAASYRVTHRKRDIDRWESSKQVFVSRPYVPPRYPGREESPTSACAHVWDKRGKLLYEDAIPGMPRYDKRFDLVRRYQERFVAKLLSYSLPHGHVLYCMDNETSVTPQWGKYWSQYIKAKAKAAGLRVHTTEMWDKWDLAHPQHNPTFDHPETYSFVDISQNNHQKGQAHWDNAQRQRARIAHNVRPL</sequence>
<dbReference type="SUPFAM" id="SSF63829">
    <property type="entry name" value="Calcium-dependent phosphotriesterase"/>
    <property type="match status" value="1"/>
</dbReference>
<organism evidence="2">
    <name type="scientific">marine sediment metagenome</name>
    <dbReference type="NCBI Taxonomy" id="412755"/>
    <lineage>
        <taxon>unclassified sequences</taxon>
        <taxon>metagenomes</taxon>
        <taxon>ecological metagenomes</taxon>
    </lineage>
</organism>
<feature type="non-terminal residue" evidence="2">
    <location>
        <position position="1"/>
    </location>
</feature>
<dbReference type="PROSITE" id="PS51125">
    <property type="entry name" value="NHL"/>
    <property type="match status" value="1"/>
</dbReference>
<protein>
    <submittedName>
        <fullName evidence="2">Uncharacterized protein</fullName>
    </submittedName>
</protein>